<dbReference type="Proteomes" id="UP001289374">
    <property type="component" value="Unassembled WGS sequence"/>
</dbReference>
<keyword evidence="3" id="KW-1185">Reference proteome</keyword>
<organism evidence="2 3">
    <name type="scientific">Sesamum angolense</name>
    <dbReference type="NCBI Taxonomy" id="2727404"/>
    <lineage>
        <taxon>Eukaryota</taxon>
        <taxon>Viridiplantae</taxon>
        <taxon>Streptophyta</taxon>
        <taxon>Embryophyta</taxon>
        <taxon>Tracheophyta</taxon>
        <taxon>Spermatophyta</taxon>
        <taxon>Magnoliopsida</taxon>
        <taxon>eudicotyledons</taxon>
        <taxon>Gunneridae</taxon>
        <taxon>Pentapetalae</taxon>
        <taxon>asterids</taxon>
        <taxon>lamiids</taxon>
        <taxon>Lamiales</taxon>
        <taxon>Pedaliaceae</taxon>
        <taxon>Sesamum</taxon>
    </lineage>
</organism>
<accession>A0AAE1W114</accession>
<dbReference type="InterPro" id="IPR036691">
    <property type="entry name" value="Endo/exonu/phosph_ase_sf"/>
</dbReference>
<dbReference type="PANTHER" id="PTHR31286:SF99">
    <property type="entry name" value="DUF4283 DOMAIN-CONTAINING PROTEIN"/>
    <property type="match status" value="1"/>
</dbReference>
<name>A0AAE1W114_9LAMI</name>
<evidence type="ECO:0000313" key="3">
    <source>
        <dbReference type="Proteomes" id="UP001289374"/>
    </source>
</evidence>
<dbReference type="PANTHER" id="PTHR31286">
    <property type="entry name" value="GLYCINE-RICH CELL WALL STRUCTURAL PROTEIN 1.8-LIKE"/>
    <property type="match status" value="1"/>
</dbReference>
<reference evidence="2" key="2">
    <citation type="journal article" date="2024" name="Plant">
        <title>Genomic evolution and insights into agronomic trait innovations of Sesamum species.</title>
        <authorList>
            <person name="Miao H."/>
            <person name="Wang L."/>
            <person name="Qu L."/>
            <person name="Liu H."/>
            <person name="Sun Y."/>
            <person name="Le M."/>
            <person name="Wang Q."/>
            <person name="Wei S."/>
            <person name="Zheng Y."/>
            <person name="Lin W."/>
            <person name="Duan Y."/>
            <person name="Cao H."/>
            <person name="Xiong S."/>
            <person name="Wang X."/>
            <person name="Wei L."/>
            <person name="Li C."/>
            <person name="Ma Q."/>
            <person name="Ju M."/>
            <person name="Zhao R."/>
            <person name="Li G."/>
            <person name="Mu C."/>
            <person name="Tian Q."/>
            <person name="Mei H."/>
            <person name="Zhang T."/>
            <person name="Gao T."/>
            <person name="Zhang H."/>
        </authorList>
    </citation>
    <scope>NUCLEOTIDE SEQUENCE</scope>
    <source>
        <strain evidence="2">K16</strain>
    </source>
</reference>
<comment type="caution">
    <text evidence="2">The sequence shown here is derived from an EMBL/GenBank/DDBJ whole genome shotgun (WGS) entry which is preliminary data.</text>
</comment>
<dbReference type="InterPro" id="IPR040256">
    <property type="entry name" value="At4g02000-like"/>
</dbReference>
<proteinExistence type="predicted"/>
<dbReference type="AlphaFoldDB" id="A0AAE1W114"/>
<protein>
    <recommendedName>
        <fullName evidence="1">DUF4283 domain-containing protein</fullName>
    </recommendedName>
</protein>
<evidence type="ECO:0000313" key="2">
    <source>
        <dbReference type="EMBL" id="KAK4383979.1"/>
    </source>
</evidence>
<feature type="domain" description="DUF4283" evidence="1">
    <location>
        <begin position="44"/>
        <end position="121"/>
    </location>
</feature>
<gene>
    <name evidence="2" type="ORF">Sango_3102200</name>
</gene>
<dbReference type="Gene3D" id="3.60.10.10">
    <property type="entry name" value="Endonuclease/exonuclease/phosphatase"/>
    <property type="match status" value="1"/>
</dbReference>
<dbReference type="Pfam" id="PF14111">
    <property type="entry name" value="DUF4283"/>
    <property type="match status" value="1"/>
</dbReference>
<dbReference type="InterPro" id="IPR025558">
    <property type="entry name" value="DUF4283"/>
</dbReference>
<sequence>MGVGRQRGAFLQSSRKTLHFVPPTKQNGEVIIRPTKEVVDNGAKKWLTTAVGYCLGRRPYFPQLEAFARANWKGLQQVSATSSGFFFFRFTTRFAMEDVIEGGPWLFQGQPIVLQVWEQGLSLRRQKHTQIPVWVRLRHLPMEYWTEEGLSTVASGIGTPLYADSITKNCARLDYARQPARPLLRGIQLRQYRYLSKQSPQLASVWTKQNNRSEAAQSVASPMRSGSAGIAKGKDVVLYNSYSALDTALIEDAEYTVQTENQPQGPNDCSPLMEGILAEPWLVLGDFNAVVDESEVCGQAADTSASMMEFRNCIRDTGLVPLPFTGCPYTWHNCSEGPRSLWKRLDRMLVNEAWLDTWPSSSYLSALPSTSDHSPLIHWHEQQY</sequence>
<reference evidence="2" key="1">
    <citation type="submission" date="2020-06" db="EMBL/GenBank/DDBJ databases">
        <authorList>
            <person name="Li T."/>
            <person name="Hu X."/>
            <person name="Zhang T."/>
            <person name="Song X."/>
            <person name="Zhang H."/>
            <person name="Dai N."/>
            <person name="Sheng W."/>
            <person name="Hou X."/>
            <person name="Wei L."/>
        </authorList>
    </citation>
    <scope>NUCLEOTIDE SEQUENCE</scope>
    <source>
        <strain evidence="2">K16</strain>
        <tissue evidence="2">Leaf</tissue>
    </source>
</reference>
<dbReference type="EMBL" id="JACGWL010000396">
    <property type="protein sequence ID" value="KAK4383979.1"/>
    <property type="molecule type" value="Genomic_DNA"/>
</dbReference>
<dbReference type="SUPFAM" id="SSF56219">
    <property type="entry name" value="DNase I-like"/>
    <property type="match status" value="1"/>
</dbReference>
<evidence type="ECO:0000259" key="1">
    <source>
        <dbReference type="Pfam" id="PF14111"/>
    </source>
</evidence>